<dbReference type="Gene3D" id="3.20.20.80">
    <property type="entry name" value="Glycosidases"/>
    <property type="match status" value="2"/>
</dbReference>
<proteinExistence type="inferred from homology"/>
<dbReference type="Pfam" id="PF16355">
    <property type="entry name" value="DUF4982"/>
    <property type="match status" value="1"/>
</dbReference>
<keyword evidence="2" id="KW-0378">Hydrolase</keyword>
<comment type="similarity">
    <text evidence="1">Belongs to the glycosyl hydrolase 2 family.</text>
</comment>
<accession>A0A1H5X7T7</accession>
<evidence type="ECO:0000259" key="8">
    <source>
        <dbReference type="Pfam" id="PF18565"/>
    </source>
</evidence>
<feature type="domain" description="Glycosyl hydrolases family 2 sugar binding" evidence="6">
    <location>
        <begin position="98"/>
        <end position="210"/>
    </location>
</feature>
<dbReference type="Gene3D" id="2.60.40.10">
    <property type="entry name" value="Immunoglobulins"/>
    <property type="match status" value="3"/>
</dbReference>
<dbReference type="InterPro" id="IPR032311">
    <property type="entry name" value="DUF4982"/>
</dbReference>
<evidence type="ECO:0000259" key="4">
    <source>
        <dbReference type="Pfam" id="PF00703"/>
    </source>
</evidence>
<evidence type="ECO:0000259" key="7">
    <source>
        <dbReference type="Pfam" id="PF16355"/>
    </source>
</evidence>
<gene>
    <name evidence="9" type="ORF">SAMN05216354_2666</name>
</gene>
<dbReference type="Gene3D" id="2.60.120.260">
    <property type="entry name" value="Galactose-binding domain-like"/>
    <property type="match status" value="1"/>
</dbReference>
<evidence type="ECO:0000256" key="2">
    <source>
        <dbReference type="ARBA" id="ARBA00022801"/>
    </source>
</evidence>
<dbReference type="Pfam" id="PF02837">
    <property type="entry name" value="Glyco_hydro_2_N"/>
    <property type="match status" value="1"/>
</dbReference>
<dbReference type="PANTHER" id="PTHR42732:SF1">
    <property type="entry name" value="BETA-MANNOSIDASE"/>
    <property type="match status" value="1"/>
</dbReference>
<dbReference type="InterPro" id="IPR006104">
    <property type="entry name" value="Glyco_hydro_2_N"/>
</dbReference>
<dbReference type="InterPro" id="IPR008979">
    <property type="entry name" value="Galactose-bd-like_sf"/>
</dbReference>
<dbReference type="AlphaFoldDB" id="A0A1H5X7T7"/>
<feature type="domain" description="Glycoside hydrolase family 2 immunoglobulin-like beta-sandwich" evidence="4">
    <location>
        <begin position="221"/>
        <end position="313"/>
    </location>
</feature>
<evidence type="ECO:0000256" key="1">
    <source>
        <dbReference type="ARBA" id="ARBA00007401"/>
    </source>
</evidence>
<feature type="domain" description="DUF4982" evidence="7">
    <location>
        <begin position="692"/>
        <end position="743"/>
    </location>
</feature>
<dbReference type="InterPro" id="IPR036156">
    <property type="entry name" value="Beta-gal/glucu_dom_sf"/>
</dbReference>
<dbReference type="PANTHER" id="PTHR42732">
    <property type="entry name" value="BETA-GALACTOSIDASE"/>
    <property type="match status" value="1"/>
</dbReference>
<dbReference type="InterPro" id="IPR040605">
    <property type="entry name" value="Glyco_hydro2_dom5"/>
</dbReference>
<dbReference type="InterPro" id="IPR006102">
    <property type="entry name" value="Ig-like_GH2"/>
</dbReference>
<organism evidence="9 10">
    <name type="scientific">Xylanibacter ruminicola</name>
    <name type="common">Prevotella ruminicola</name>
    <dbReference type="NCBI Taxonomy" id="839"/>
    <lineage>
        <taxon>Bacteria</taxon>
        <taxon>Pseudomonadati</taxon>
        <taxon>Bacteroidota</taxon>
        <taxon>Bacteroidia</taxon>
        <taxon>Bacteroidales</taxon>
        <taxon>Prevotellaceae</taxon>
        <taxon>Xylanibacter</taxon>
    </lineage>
</organism>
<evidence type="ECO:0000313" key="9">
    <source>
        <dbReference type="EMBL" id="SEG07460.1"/>
    </source>
</evidence>
<dbReference type="PROSITE" id="PS00608">
    <property type="entry name" value="GLYCOSYL_HYDROL_F2_2"/>
    <property type="match status" value="1"/>
</dbReference>
<dbReference type="InterPro" id="IPR006103">
    <property type="entry name" value="Glyco_hydro_2_cat"/>
</dbReference>
<dbReference type="InterPro" id="IPR017853">
    <property type="entry name" value="GH"/>
</dbReference>
<dbReference type="Proteomes" id="UP000236735">
    <property type="component" value="Unassembled WGS sequence"/>
</dbReference>
<dbReference type="Pfam" id="PF02836">
    <property type="entry name" value="Glyco_hydro_2_C"/>
    <property type="match status" value="1"/>
</dbReference>
<dbReference type="InterPro" id="IPR023232">
    <property type="entry name" value="Glyco_hydro_2_AS"/>
</dbReference>
<feature type="domain" description="Glycoside hydrolase family 2 catalytic" evidence="5">
    <location>
        <begin position="320"/>
        <end position="568"/>
    </location>
</feature>
<dbReference type="PRINTS" id="PR00132">
    <property type="entry name" value="GLHYDRLASE2"/>
</dbReference>
<keyword evidence="3" id="KW-0326">Glycosidase</keyword>
<dbReference type="GO" id="GO:0004553">
    <property type="term" value="F:hydrolase activity, hydrolyzing O-glycosyl compounds"/>
    <property type="evidence" value="ECO:0007669"/>
    <property type="project" value="InterPro"/>
</dbReference>
<dbReference type="InterPro" id="IPR006101">
    <property type="entry name" value="Glyco_hydro_2"/>
</dbReference>
<evidence type="ECO:0000313" key="10">
    <source>
        <dbReference type="Proteomes" id="UP000236735"/>
    </source>
</evidence>
<dbReference type="InterPro" id="IPR051913">
    <property type="entry name" value="GH2_Domain-Containing"/>
</dbReference>
<dbReference type="SUPFAM" id="SSF51445">
    <property type="entry name" value="(Trans)glycosidases"/>
    <property type="match status" value="1"/>
</dbReference>
<evidence type="ECO:0000256" key="3">
    <source>
        <dbReference type="ARBA" id="ARBA00023295"/>
    </source>
</evidence>
<reference evidence="9 10" key="1">
    <citation type="submission" date="2016-10" db="EMBL/GenBank/DDBJ databases">
        <authorList>
            <person name="de Groot N.N."/>
        </authorList>
    </citation>
    <scope>NUCLEOTIDE SEQUENCE [LARGE SCALE GENOMIC DNA]</scope>
    <source>
        <strain evidence="9 10">AR32</strain>
    </source>
</reference>
<evidence type="ECO:0000259" key="6">
    <source>
        <dbReference type="Pfam" id="PF02837"/>
    </source>
</evidence>
<dbReference type="EMBL" id="FNUV01000008">
    <property type="protein sequence ID" value="SEG07460.1"/>
    <property type="molecule type" value="Genomic_DNA"/>
</dbReference>
<dbReference type="SUPFAM" id="SSF49785">
    <property type="entry name" value="Galactose-binding domain-like"/>
    <property type="match status" value="1"/>
</dbReference>
<evidence type="ECO:0000259" key="5">
    <source>
        <dbReference type="Pfam" id="PF02836"/>
    </source>
</evidence>
<name>A0A1H5X7T7_XYLRU</name>
<dbReference type="GO" id="GO:0005975">
    <property type="term" value="P:carbohydrate metabolic process"/>
    <property type="evidence" value="ECO:0007669"/>
    <property type="project" value="InterPro"/>
</dbReference>
<dbReference type="Pfam" id="PF00703">
    <property type="entry name" value="Glyco_hydro_2"/>
    <property type="match status" value="1"/>
</dbReference>
<dbReference type="RefSeq" id="WP_258042941.1">
    <property type="nucleotide sequence ID" value="NZ_FNUV01000008.1"/>
</dbReference>
<sequence length="865" mass="97624">MKKIICLLVIIGLQYAVPMRGFAQRMQSFDGGWRFHRGEVINAEAAEFDDSRWREVIVPHDFSMEPVAYTHDYRGETVEWKDWQVGPFSRLSIGDWDSGQTVGGTGWYRKAFTLPMSGGSLDEILKNKMFRLRFDGVYNQAEVWVNGKKAAMNVYGYMPFVFDLNSILRDKANRDPMDESRVTIAVKAVNEGLNCRWYSGSGIFRHVWLETTDRLHLDAWDTYVDASVVNGKNAVVKVLAKIFDTNATTAEGTIKVQIIDAEGREIATGGSELTIKSPHLWSIDNPYRYKARISLLDVDKSVRDVLEIPFGIRTITFSADKGFLLNGKSVKLRGGCVHHDNGLLGSAAIDRAEVRKVELMKAQGYNAVRTSHNLPTEAFLNACDSLGMLVIDECFDQWEEQKRKDDYSNYFSHEKQTIIDGKPVGMGVTNFEYDAALMVRRDRNHPCVIMWSIGNEIAQRSDVPRGKEIAEAITRAIKQEDSTRPTTLAVNDYWDRTAQKMSWDKDSPRAFDLVEVGGYNYEQRRYESDHEKFPERIMYGSETYPNAIGGNWRLVEKHPYVIGDFVWTAIDYIGEAGLGHALERSDRGRWIQLLAWPWFNAWCGDIDLVGNKKPQSYYRDVVWGERPIAMAVRPSVTDGEYEDALGWCWTAEENHWQWGGYLPVDIRPEKYDNATLKAGVVHDVNGHRSDSLRVNVYTRESRVCLSINGRVIGEQDVNPETFTASFRVAYEPGELKAEVIKGKKAGIVFRTPGAPAAIQFIPVNKNITASHNDLAYVYIKVVDADGNLCPTAEIPLDIKTSGARHIAVAGTGHPYDVHSFRSLTPTTFRGQALLIIQPQEEKGGVTINVSSPKLKSQGTYSIEMK</sequence>
<dbReference type="SUPFAM" id="SSF49303">
    <property type="entry name" value="beta-Galactosidase/glucuronidase domain"/>
    <property type="match status" value="1"/>
</dbReference>
<dbReference type="InterPro" id="IPR013783">
    <property type="entry name" value="Ig-like_fold"/>
</dbReference>
<dbReference type="Pfam" id="PF18565">
    <property type="entry name" value="Glyco_hydro2_C5"/>
    <property type="match status" value="1"/>
</dbReference>
<feature type="domain" description="Glycoside hydrolase family 2" evidence="8">
    <location>
        <begin position="760"/>
        <end position="857"/>
    </location>
</feature>
<protein>
    <submittedName>
        <fullName evidence="9">Beta-galactosidase</fullName>
    </submittedName>
</protein>